<keyword evidence="9" id="KW-1185">Reference proteome</keyword>
<feature type="domain" description="SET" evidence="6">
    <location>
        <begin position="113"/>
        <end position="404"/>
    </location>
</feature>
<dbReference type="PANTHER" id="PTHR12197">
    <property type="entry name" value="HISTONE-LYSINE N-METHYLTRANSFERASE SMYD"/>
    <property type="match status" value="1"/>
</dbReference>
<dbReference type="AlphaFoldDB" id="A0A2T9Z843"/>
<dbReference type="GO" id="GO:0008270">
    <property type="term" value="F:zinc ion binding"/>
    <property type="evidence" value="ECO:0007669"/>
    <property type="project" value="UniProtKB-KW"/>
</dbReference>
<dbReference type="Gene3D" id="2.170.270.10">
    <property type="entry name" value="SET domain"/>
    <property type="match status" value="1"/>
</dbReference>
<evidence type="ECO:0000256" key="2">
    <source>
        <dbReference type="ARBA" id="ARBA00022771"/>
    </source>
</evidence>
<dbReference type="Gene3D" id="6.10.140.2220">
    <property type="match status" value="1"/>
</dbReference>
<keyword evidence="3" id="KW-0862">Zinc</keyword>
<evidence type="ECO:0000259" key="7">
    <source>
        <dbReference type="PROSITE" id="PS50865"/>
    </source>
</evidence>
<dbReference type="EMBL" id="MBFS01001654">
    <property type="protein sequence ID" value="PVV00771.1"/>
    <property type="molecule type" value="Genomic_DNA"/>
</dbReference>
<dbReference type="SMART" id="SM00317">
    <property type="entry name" value="SET"/>
    <property type="match status" value="1"/>
</dbReference>
<dbReference type="SUPFAM" id="SSF144232">
    <property type="entry name" value="HIT/MYND zinc finger-like"/>
    <property type="match status" value="1"/>
</dbReference>
<accession>A0A2T9Z843</accession>
<reference evidence="8 9" key="1">
    <citation type="journal article" date="2018" name="MBio">
        <title>Comparative Genomics Reveals the Core Gene Toolbox for the Fungus-Insect Symbiosis.</title>
        <authorList>
            <person name="Wang Y."/>
            <person name="Stata M."/>
            <person name="Wang W."/>
            <person name="Stajich J.E."/>
            <person name="White M.M."/>
            <person name="Moncalvo J.M."/>
        </authorList>
    </citation>
    <scope>NUCLEOTIDE SEQUENCE [LARGE SCALE GENOMIC DNA]</scope>
    <source>
        <strain evidence="8 9">SC-DP-2</strain>
    </source>
</reference>
<comment type="caution">
    <text evidence="8">The sequence shown here is derived from an EMBL/GenBank/DDBJ whole genome shotgun (WGS) entry which is preliminary data.</text>
</comment>
<sequence>MKKTRRPIKKSRVPDPDLYELSKQNVYPIQTNDLIRNKNKKTISSKDVKQDSTGPLKENVPTSPKITNYKLSKNNLDLASNIKVNHLSFADQEELDFYPITESKAQSIEKAFEGIELSSLEESLGLETDIGVVADPQLKRKLIAKKDFKVGEIVMKDFTDFVTISDSCLADFCSYCLVRVGSQNGEANERKNKLRCSKCKTCYYCSPRCQKLDYPLHKPECETIFETKQSISQSIRLALRILVSCSKSFRNKYDGRETKQLGNQSQSQSEIDYRSNNMDYNKTNIFLDTLESHYNEISEREKLTFAQASMFVANAIRILRIDSYYDKGKDSARRLIELFCKIRVNGYGVFDPDFDFIGYALYPKAFLLNHDCNPNCTPVFEGRHLHMKAVRDIKSGEELTHSYINNISSLTQRRNLLLKNYNFVCKCHFCLAEEKFQQVYYNPCNSSAKLVSEFPTPNFTLKCSNTECKNEVYGNNVYNEWFLEIEKVVCILGGTSSDGNASLIQNDSSKGTTSEIFNDTDAVIGSLFTGPQVTSYFWRYCDSCKVSQGKKCVHNTDKEVKTIEIEEHQNLRYIYKYFKKSGISFKDQKYTKANVQIEKAIETAKSIFFEKGLLFYYLYVQKVAICLQTQSYNSGYQISSQIGNILCEIFRFNNKEDFKFNPKVMIPQAQSMKMEIWCLDSSVNRQQLDDIYRRCSELIYRLKKIFSPKSQTRSGLITTLDEINQILSFK</sequence>
<proteinExistence type="predicted"/>
<dbReference type="SUPFAM" id="SSF82199">
    <property type="entry name" value="SET domain"/>
    <property type="match status" value="1"/>
</dbReference>
<dbReference type="InterPro" id="IPR046341">
    <property type="entry name" value="SET_dom_sf"/>
</dbReference>
<evidence type="ECO:0000313" key="9">
    <source>
        <dbReference type="Proteomes" id="UP000245609"/>
    </source>
</evidence>
<evidence type="ECO:0000259" key="6">
    <source>
        <dbReference type="PROSITE" id="PS50280"/>
    </source>
</evidence>
<organism evidence="8 9">
    <name type="scientific">Smittium megazygosporum</name>
    <dbReference type="NCBI Taxonomy" id="133381"/>
    <lineage>
        <taxon>Eukaryota</taxon>
        <taxon>Fungi</taxon>
        <taxon>Fungi incertae sedis</taxon>
        <taxon>Zoopagomycota</taxon>
        <taxon>Kickxellomycotina</taxon>
        <taxon>Harpellomycetes</taxon>
        <taxon>Harpellales</taxon>
        <taxon>Legeriomycetaceae</taxon>
        <taxon>Smittium</taxon>
    </lineage>
</organism>
<name>A0A2T9Z843_9FUNG</name>
<dbReference type="Pfam" id="PF01753">
    <property type="entry name" value="zf-MYND"/>
    <property type="match status" value="1"/>
</dbReference>
<evidence type="ECO:0000256" key="4">
    <source>
        <dbReference type="PROSITE-ProRule" id="PRU00134"/>
    </source>
</evidence>
<dbReference type="STRING" id="133381.A0A2T9Z843"/>
<gene>
    <name evidence="8" type="ORF">BB560_004835</name>
</gene>
<evidence type="ECO:0000256" key="3">
    <source>
        <dbReference type="ARBA" id="ARBA00022833"/>
    </source>
</evidence>
<dbReference type="OrthoDB" id="265717at2759"/>
<feature type="domain" description="MYND-type" evidence="7">
    <location>
        <begin position="173"/>
        <end position="221"/>
    </location>
</feature>
<keyword evidence="2 4" id="KW-0863">Zinc-finger</keyword>
<evidence type="ECO:0000256" key="5">
    <source>
        <dbReference type="SAM" id="MobiDB-lite"/>
    </source>
</evidence>
<dbReference type="GO" id="GO:0005634">
    <property type="term" value="C:nucleus"/>
    <property type="evidence" value="ECO:0007669"/>
    <property type="project" value="TreeGrafter"/>
</dbReference>
<dbReference type="InterPro" id="IPR002893">
    <property type="entry name" value="Znf_MYND"/>
</dbReference>
<dbReference type="InterPro" id="IPR001214">
    <property type="entry name" value="SET_dom"/>
</dbReference>
<feature type="region of interest" description="Disordered" evidence="5">
    <location>
        <begin position="38"/>
        <end position="59"/>
    </location>
</feature>
<dbReference type="Proteomes" id="UP000245609">
    <property type="component" value="Unassembled WGS sequence"/>
</dbReference>
<protein>
    <recommendedName>
        <fullName evidence="10">SET domain-containing protein</fullName>
    </recommendedName>
</protein>
<dbReference type="Gene3D" id="1.10.220.160">
    <property type="match status" value="1"/>
</dbReference>
<evidence type="ECO:0000313" key="8">
    <source>
        <dbReference type="EMBL" id="PVV00771.1"/>
    </source>
</evidence>
<keyword evidence="1" id="KW-0479">Metal-binding</keyword>
<dbReference type="PROSITE" id="PS50865">
    <property type="entry name" value="ZF_MYND_2"/>
    <property type="match status" value="1"/>
</dbReference>
<dbReference type="InterPro" id="IPR050869">
    <property type="entry name" value="H3K4_H4K5_MeTrfase"/>
</dbReference>
<evidence type="ECO:0008006" key="10">
    <source>
        <dbReference type="Google" id="ProtNLM"/>
    </source>
</evidence>
<dbReference type="PANTHER" id="PTHR12197:SF251">
    <property type="entry name" value="EG:BACR7C10.4 PROTEIN"/>
    <property type="match status" value="1"/>
</dbReference>
<dbReference type="Pfam" id="PF00856">
    <property type="entry name" value="SET"/>
    <property type="match status" value="1"/>
</dbReference>
<evidence type="ECO:0000256" key="1">
    <source>
        <dbReference type="ARBA" id="ARBA00022723"/>
    </source>
</evidence>
<dbReference type="PROSITE" id="PS50280">
    <property type="entry name" value="SET"/>
    <property type="match status" value="1"/>
</dbReference>